<dbReference type="InterPro" id="IPR020867">
    <property type="entry name" value="THF_DH/CycHdrlase_CS"/>
</dbReference>
<comment type="function">
    <text evidence="11">Catalyzes the oxidation of 5,10-methylenetetrahydrofolate to 5,10-methenyltetrahydrofolate and then the hydrolysis of 5,10-methenyltetrahydrofolate to 10-formyltetrahydrofolate.</text>
</comment>
<dbReference type="SUPFAM" id="SSF53223">
    <property type="entry name" value="Aminoacid dehydrogenase-like, N-terminal domain"/>
    <property type="match status" value="1"/>
</dbReference>
<dbReference type="InterPro" id="IPR046346">
    <property type="entry name" value="Aminoacid_DH-like_N_sf"/>
</dbReference>
<dbReference type="RefSeq" id="WP_367966995.1">
    <property type="nucleotide sequence ID" value="NZ_JBAKFI010000001.1"/>
</dbReference>
<dbReference type="EC" id="1.5.1.5" evidence="11"/>
<evidence type="ECO:0000256" key="3">
    <source>
        <dbReference type="ARBA" id="ARBA00022605"/>
    </source>
</evidence>
<protein>
    <recommendedName>
        <fullName evidence="11">Bifunctional protein FolD</fullName>
    </recommendedName>
    <domain>
        <recommendedName>
            <fullName evidence="11">Methylenetetrahydrofolate dehydrogenase</fullName>
            <ecNumber evidence="11">1.5.1.5</ecNumber>
        </recommendedName>
    </domain>
    <domain>
        <recommendedName>
            <fullName evidence="11">Methenyltetrahydrofolate cyclohydrolase</fullName>
            <ecNumber evidence="11">3.5.4.9</ecNumber>
        </recommendedName>
    </domain>
</protein>
<dbReference type="Pfam" id="PF00763">
    <property type="entry name" value="THF_DHG_CYH"/>
    <property type="match status" value="1"/>
</dbReference>
<dbReference type="EMBL" id="JBAKFJ010000001">
    <property type="protein sequence ID" value="MEX0386527.1"/>
    <property type="molecule type" value="Genomic_DNA"/>
</dbReference>
<dbReference type="PRINTS" id="PR00085">
    <property type="entry name" value="THFDHDRGNASE"/>
</dbReference>
<feature type="binding site" evidence="11">
    <location>
        <position position="232"/>
    </location>
    <ligand>
        <name>NADP(+)</name>
        <dbReference type="ChEBI" id="CHEBI:58349"/>
    </ligand>
</feature>
<keyword evidence="6 11" id="KW-0521">NADP</keyword>
<accession>A0ABV3S9W7</accession>
<feature type="domain" description="Tetrahydrofolate dehydrogenase/cyclohydrolase catalytic" evidence="12">
    <location>
        <begin position="6"/>
        <end position="121"/>
    </location>
</feature>
<gene>
    <name evidence="11 14" type="primary">folD</name>
    <name evidence="14" type="ORF">V6X64_05935</name>
</gene>
<evidence type="ECO:0000313" key="14">
    <source>
        <dbReference type="EMBL" id="MEX0386527.1"/>
    </source>
</evidence>
<dbReference type="NCBIfam" id="NF010783">
    <property type="entry name" value="PRK14186.1"/>
    <property type="match status" value="1"/>
</dbReference>
<dbReference type="PROSITE" id="PS00766">
    <property type="entry name" value="THF_DHG_CYH_1"/>
    <property type="match status" value="1"/>
</dbReference>
<evidence type="ECO:0000256" key="11">
    <source>
        <dbReference type="HAMAP-Rule" id="MF_01576"/>
    </source>
</evidence>
<dbReference type="SUPFAM" id="SSF51735">
    <property type="entry name" value="NAD(P)-binding Rossmann-fold domains"/>
    <property type="match status" value="1"/>
</dbReference>
<organism evidence="14 15">
    <name type="scientific">Spiribacter onubensis</name>
    <dbReference type="NCBI Taxonomy" id="3122420"/>
    <lineage>
        <taxon>Bacteria</taxon>
        <taxon>Pseudomonadati</taxon>
        <taxon>Pseudomonadota</taxon>
        <taxon>Gammaproteobacteria</taxon>
        <taxon>Chromatiales</taxon>
        <taxon>Ectothiorhodospiraceae</taxon>
        <taxon>Spiribacter</taxon>
    </lineage>
</organism>
<dbReference type="PANTHER" id="PTHR48099:SF5">
    <property type="entry name" value="C-1-TETRAHYDROFOLATE SYNTHASE, CYTOPLASMIC"/>
    <property type="match status" value="1"/>
</dbReference>
<evidence type="ECO:0000256" key="6">
    <source>
        <dbReference type="ARBA" id="ARBA00022857"/>
    </source>
</evidence>
<evidence type="ECO:0000256" key="5">
    <source>
        <dbReference type="ARBA" id="ARBA00022801"/>
    </source>
</evidence>
<dbReference type="GO" id="GO:0004477">
    <property type="term" value="F:methenyltetrahydrofolate cyclohydrolase activity"/>
    <property type="evidence" value="ECO:0007669"/>
    <property type="project" value="UniProtKB-EC"/>
</dbReference>
<dbReference type="EC" id="3.5.4.9" evidence="11"/>
<reference evidence="14 15" key="1">
    <citation type="submission" date="2024-02" db="EMBL/GenBank/DDBJ databases">
        <title>New especies of Spiribacter isolated from saline water.</title>
        <authorList>
            <person name="Leon M.J."/>
            <person name="De La Haba R."/>
            <person name="Sanchez-Porro C."/>
            <person name="Ventosa A."/>
        </authorList>
    </citation>
    <scope>NUCLEOTIDE SEQUENCE [LARGE SCALE GENOMIC DNA]</scope>
    <source>
        <strain evidence="15">ag22IC4-227</strain>
    </source>
</reference>
<comment type="caution">
    <text evidence="11">Lacks conserved residue(s) required for the propagation of feature annotation.</text>
</comment>
<keyword evidence="5 11" id="KW-0378">Hydrolase</keyword>
<evidence type="ECO:0000256" key="4">
    <source>
        <dbReference type="ARBA" id="ARBA00022755"/>
    </source>
</evidence>
<evidence type="ECO:0000313" key="15">
    <source>
        <dbReference type="Proteomes" id="UP001556653"/>
    </source>
</evidence>
<dbReference type="Gene3D" id="3.40.50.10860">
    <property type="entry name" value="Leucine Dehydrogenase, chain A, domain 1"/>
    <property type="match status" value="1"/>
</dbReference>
<comment type="catalytic activity">
    <reaction evidence="11">
        <text>(6R)-5,10-methylene-5,6,7,8-tetrahydrofolate + NADP(+) = (6R)-5,10-methenyltetrahydrofolate + NADPH</text>
        <dbReference type="Rhea" id="RHEA:22812"/>
        <dbReference type="ChEBI" id="CHEBI:15636"/>
        <dbReference type="ChEBI" id="CHEBI:57455"/>
        <dbReference type="ChEBI" id="CHEBI:57783"/>
        <dbReference type="ChEBI" id="CHEBI:58349"/>
        <dbReference type="EC" id="1.5.1.5"/>
    </reaction>
</comment>
<dbReference type="InterPro" id="IPR020630">
    <property type="entry name" value="THF_DH/CycHdrlase_cat_dom"/>
</dbReference>
<keyword evidence="4 11" id="KW-0658">Purine biosynthesis</keyword>
<keyword evidence="3 11" id="KW-0028">Amino-acid biosynthesis</keyword>
<name>A0ABV3S9W7_9GAMM</name>
<dbReference type="GO" id="GO:0004488">
    <property type="term" value="F:methylenetetrahydrofolate dehydrogenase (NADP+) activity"/>
    <property type="evidence" value="ECO:0007669"/>
    <property type="project" value="UniProtKB-EC"/>
</dbReference>
<evidence type="ECO:0000259" key="13">
    <source>
        <dbReference type="Pfam" id="PF02882"/>
    </source>
</evidence>
<evidence type="ECO:0000256" key="9">
    <source>
        <dbReference type="ARBA" id="ARBA00023167"/>
    </source>
</evidence>
<keyword evidence="2 11" id="KW-0554">One-carbon metabolism</keyword>
<evidence type="ECO:0000256" key="10">
    <source>
        <dbReference type="ARBA" id="ARBA00023268"/>
    </source>
</evidence>
<comment type="similarity">
    <text evidence="11">Belongs to the tetrahydrofolate dehydrogenase/cyclohydrolase family.</text>
</comment>
<proteinExistence type="inferred from homology"/>
<feature type="binding site" evidence="11">
    <location>
        <begin position="166"/>
        <end position="168"/>
    </location>
    <ligand>
        <name>NADP(+)</name>
        <dbReference type="ChEBI" id="CHEBI:58349"/>
    </ligand>
</feature>
<comment type="subunit">
    <text evidence="11">Homodimer.</text>
</comment>
<dbReference type="Proteomes" id="UP001556653">
    <property type="component" value="Unassembled WGS sequence"/>
</dbReference>
<evidence type="ECO:0000256" key="8">
    <source>
        <dbReference type="ARBA" id="ARBA00023102"/>
    </source>
</evidence>
<evidence type="ECO:0000259" key="12">
    <source>
        <dbReference type="Pfam" id="PF00763"/>
    </source>
</evidence>
<dbReference type="HAMAP" id="MF_01576">
    <property type="entry name" value="THF_DHG_CYH"/>
    <property type="match status" value="1"/>
</dbReference>
<dbReference type="Gene3D" id="3.40.50.720">
    <property type="entry name" value="NAD(P)-binding Rossmann-like Domain"/>
    <property type="match status" value="1"/>
</dbReference>
<keyword evidence="10 11" id="KW-0511">Multifunctional enzyme</keyword>
<dbReference type="CDD" id="cd01080">
    <property type="entry name" value="NAD_bind_m-THF_DH_Cyclohyd"/>
    <property type="match status" value="1"/>
</dbReference>
<dbReference type="InterPro" id="IPR036291">
    <property type="entry name" value="NAD(P)-bd_dom_sf"/>
</dbReference>
<evidence type="ECO:0000256" key="2">
    <source>
        <dbReference type="ARBA" id="ARBA00022563"/>
    </source>
</evidence>
<comment type="caution">
    <text evidence="14">The sequence shown here is derived from an EMBL/GenBank/DDBJ whole genome shotgun (WGS) entry which is preliminary data.</text>
</comment>
<evidence type="ECO:0000256" key="7">
    <source>
        <dbReference type="ARBA" id="ARBA00023002"/>
    </source>
</evidence>
<keyword evidence="7 11" id="KW-0560">Oxidoreductase</keyword>
<keyword evidence="15" id="KW-1185">Reference proteome</keyword>
<keyword evidence="8 11" id="KW-0368">Histidine biosynthesis</keyword>
<dbReference type="Pfam" id="PF02882">
    <property type="entry name" value="THF_DHG_CYH_C"/>
    <property type="match status" value="1"/>
</dbReference>
<dbReference type="InterPro" id="IPR000672">
    <property type="entry name" value="THF_DH/CycHdrlase"/>
</dbReference>
<comment type="pathway">
    <text evidence="1 11">One-carbon metabolism; tetrahydrofolate interconversion.</text>
</comment>
<keyword evidence="9 11" id="KW-0486">Methionine biosynthesis</keyword>
<feature type="domain" description="Tetrahydrofolate dehydrogenase/cyclohydrolase NAD(P)-binding" evidence="13">
    <location>
        <begin position="140"/>
        <end position="280"/>
    </location>
</feature>
<dbReference type="InterPro" id="IPR020631">
    <property type="entry name" value="THF_DH/CycHdrlase_NAD-bd_dom"/>
</dbReference>
<comment type="catalytic activity">
    <reaction evidence="11">
        <text>(6R)-5,10-methenyltetrahydrofolate + H2O = (6R)-10-formyltetrahydrofolate + H(+)</text>
        <dbReference type="Rhea" id="RHEA:23700"/>
        <dbReference type="ChEBI" id="CHEBI:15377"/>
        <dbReference type="ChEBI" id="CHEBI:15378"/>
        <dbReference type="ChEBI" id="CHEBI:57455"/>
        <dbReference type="ChEBI" id="CHEBI:195366"/>
        <dbReference type="EC" id="3.5.4.9"/>
    </reaction>
</comment>
<sequence>MSASIIDGKAIAADIRETIRGEVSERVAAGRAAPGLAVVLVGDNAASSVYVRMKRRDCAEVGFISQDYDLPVQTTQDELLALIDRLNDSPETHGILVQLPLPDHIDEQAVIERIDPAKDVDGFHPQNVGRLVLRLPGLRSCTPHGVMTLLHRTGVALSGAHAVVIGQSNIVGRPMALELLNARCTVTICHSRTRDLRAEVERADILVAAVGRTAFIPGDWIKPGATVIDVGINRQPDGSLVGDVDYAGAARRAAWITPVPGGVGPLTRATLLENTLQAARAIAD</sequence>
<dbReference type="NCBIfam" id="NF008058">
    <property type="entry name" value="PRK10792.1"/>
    <property type="match status" value="1"/>
</dbReference>
<dbReference type="PANTHER" id="PTHR48099">
    <property type="entry name" value="C-1-TETRAHYDROFOLATE SYNTHASE, CYTOPLASMIC-RELATED"/>
    <property type="match status" value="1"/>
</dbReference>
<evidence type="ECO:0000256" key="1">
    <source>
        <dbReference type="ARBA" id="ARBA00004777"/>
    </source>
</evidence>